<dbReference type="Pfam" id="PF05569">
    <property type="entry name" value="Peptidase_M56"/>
    <property type="match status" value="1"/>
</dbReference>
<keyword evidence="5" id="KW-0813">Transport</keyword>
<dbReference type="GO" id="GO:0005886">
    <property type="term" value="C:plasma membrane"/>
    <property type="evidence" value="ECO:0007669"/>
    <property type="project" value="UniProtKB-SubCell"/>
</dbReference>
<dbReference type="SUPFAM" id="SSF74653">
    <property type="entry name" value="TolA/TonB C-terminal domain"/>
    <property type="match status" value="1"/>
</dbReference>
<dbReference type="GO" id="GO:0030288">
    <property type="term" value="C:outer membrane-bounded periplasmic space"/>
    <property type="evidence" value="ECO:0007669"/>
    <property type="project" value="InterPro"/>
</dbReference>
<sequence length="394" mass="44794">MINSITTSLWLVAIACAVLLLCRGPVLRVLGPRVQYSLWFAVPIAALIPWLPRMPVQELVPLQFSVTPGVVQNADSYIATQSYLGVWIWAIGTLALIAWMLTTTLIFYRRLRANNNIETAQNLPLQACQLNQISSPAIIGLWRPKLLLPVDFQQRFSPRQQELIIEHERLHWQRGDLHFNLLAYILLAANWFNPLAWLAYRHYRQDQELACDAVILARNPDDTKTYGQALLASSLTNYQPSQIAFTFGTPHLNQYGAHPMKQRLQHLASQKGYSSWPLVAVLITAAATWLFLFNPATTEQFTTTAAEAVERPTPTPIVRVNPRYPAEAVEQGLEGMVQLRFDITNEGTTENIWVEVSRSNEIFHDAAVDALKRWRFDPRHQGRDYQVAIAFEMP</sequence>
<keyword evidence="5" id="KW-0735">Signal-anchor</keyword>
<keyword evidence="4 5" id="KW-0472">Membrane</keyword>
<keyword evidence="8" id="KW-1185">Reference proteome</keyword>
<feature type="transmembrane region" description="Helical" evidence="5">
    <location>
        <begin position="34"/>
        <end position="52"/>
    </location>
</feature>
<feature type="transmembrane region" description="Helical" evidence="5">
    <location>
        <begin position="6"/>
        <end position="22"/>
    </location>
</feature>
<dbReference type="PANTHER" id="PTHR34978:SF3">
    <property type="entry name" value="SLR0241 PROTEIN"/>
    <property type="match status" value="1"/>
</dbReference>
<evidence type="ECO:0000256" key="2">
    <source>
        <dbReference type="ARBA" id="ARBA00022692"/>
    </source>
</evidence>
<dbReference type="CDD" id="cd07341">
    <property type="entry name" value="M56_BlaR1_MecR1_like"/>
    <property type="match status" value="1"/>
</dbReference>
<accession>A0A432VUS1</accession>
<dbReference type="Pfam" id="PF03544">
    <property type="entry name" value="TonB_C"/>
    <property type="match status" value="1"/>
</dbReference>
<evidence type="ECO:0000256" key="4">
    <source>
        <dbReference type="ARBA" id="ARBA00023136"/>
    </source>
</evidence>
<dbReference type="PRINTS" id="PR01374">
    <property type="entry name" value="TONBPROTEIN"/>
</dbReference>
<feature type="transmembrane region" description="Helical" evidence="5">
    <location>
        <begin position="179"/>
        <end position="200"/>
    </location>
</feature>
<comment type="function">
    <text evidence="5">Interacts with outer membrane receptor proteins that carry out high-affinity binding and energy dependent uptake into the periplasmic space of specific substrates. It could act to transduce energy from the cytoplasmic membrane to specific energy-requiring processes in the outer membrane, resulting in the release into the periplasm of ligands bound by these outer membrane proteins.</text>
</comment>
<dbReference type="PROSITE" id="PS52015">
    <property type="entry name" value="TONB_CTD"/>
    <property type="match status" value="1"/>
</dbReference>
<dbReference type="GO" id="GO:0015031">
    <property type="term" value="P:protein transport"/>
    <property type="evidence" value="ECO:0007669"/>
    <property type="project" value="UniProtKB-UniRule"/>
</dbReference>
<comment type="similarity">
    <text evidence="5">Belongs to the TonB family.</text>
</comment>
<evidence type="ECO:0000259" key="6">
    <source>
        <dbReference type="PROSITE" id="PS52015"/>
    </source>
</evidence>
<reference evidence="7 8" key="1">
    <citation type="journal article" date="2011" name="Front. Microbiol.">
        <title>Genomic signatures of strain selection and enhancement in Bacillus atrophaeus var. globigii, a historical biowarfare simulant.</title>
        <authorList>
            <person name="Gibbons H.S."/>
            <person name="Broomall S.M."/>
            <person name="McNew L.A."/>
            <person name="Daligault H."/>
            <person name="Chapman C."/>
            <person name="Bruce D."/>
            <person name="Karavis M."/>
            <person name="Krepps M."/>
            <person name="McGregor P.A."/>
            <person name="Hong C."/>
            <person name="Park K.H."/>
            <person name="Akmal A."/>
            <person name="Feldman A."/>
            <person name="Lin J.S."/>
            <person name="Chang W.E."/>
            <person name="Higgs B.W."/>
            <person name="Demirev P."/>
            <person name="Lindquist J."/>
            <person name="Liem A."/>
            <person name="Fochler E."/>
            <person name="Read T.D."/>
            <person name="Tapia R."/>
            <person name="Johnson S."/>
            <person name="Bishop-Lilly K.A."/>
            <person name="Detter C."/>
            <person name="Han C."/>
            <person name="Sozhamannan S."/>
            <person name="Rosenzweig C.N."/>
            <person name="Skowronski E.W."/>
        </authorList>
    </citation>
    <scope>NUCLEOTIDE SEQUENCE [LARGE SCALE GENOMIC DNA]</scope>
    <source>
        <strain evidence="7 8">AK5</strain>
    </source>
</reference>
<comment type="subcellular location">
    <subcellularLocation>
        <location evidence="5">Cell inner membrane</location>
        <topology evidence="5">Single-pass membrane protein</topology>
        <orientation evidence="5">Periplasmic side</orientation>
    </subcellularLocation>
    <subcellularLocation>
        <location evidence="1">Membrane</location>
        <topology evidence="1">Single-pass membrane protein</topology>
    </subcellularLocation>
</comment>
<feature type="domain" description="TonB C-terminal" evidence="6">
    <location>
        <begin position="309"/>
        <end position="394"/>
    </location>
</feature>
<dbReference type="GO" id="GO:0015891">
    <property type="term" value="P:siderophore transport"/>
    <property type="evidence" value="ECO:0007669"/>
    <property type="project" value="InterPro"/>
</dbReference>
<dbReference type="InterPro" id="IPR052173">
    <property type="entry name" value="Beta-lactam_resp_regulator"/>
</dbReference>
<keyword evidence="5" id="KW-1003">Cell membrane</keyword>
<dbReference type="Gene3D" id="3.30.2420.10">
    <property type="entry name" value="TonB"/>
    <property type="match status" value="1"/>
</dbReference>
<dbReference type="OrthoDB" id="1628901at2"/>
<protein>
    <recommendedName>
        <fullName evidence="5">Protein TonB</fullName>
    </recommendedName>
</protein>
<feature type="transmembrane region" description="Helical" evidence="5">
    <location>
        <begin position="273"/>
        <end position="293"/>
    </location>
</feature>
<dbReference type="InterPro" id="IPR037682">
    <property type="entry name" value="TonB_C"/>
</dbReference>
<evidence type="ECO:0000256" key="1">
    <source>
        <dbReference type="ARBA" id="ARBA00004167"/>
    </source>
</evidence>
<dbReference type="InterPro" id="IPR006260">
    <property type="entry name" value="TonB/TolA_C"/>
</dbReference>
<dbReference type="InterPro" id="IPR008756">
    <property type="entry name" value="Peptidase_M56"/>
</dbReference>
<comment type="caution">
    <text evidence="7">The sequence shown here is derived from an EMBL/GenBank/DDBJ whole genome shotgun (WGS) entry which is preliminary data.</text>
</comment>
<keyword evidence="5" id="KW-0653">Protein transport</keyword>
<evidence type="ECO:0000313" key="8">
    <source>
        <dbReference type="Proteomes" id="UP000288212"/>
    </source>
</evidence>
<dbReference type="EMBL" id="PIPI01000003">
    <property type="protein sequence ID" value="RUO20277.1"/>
    <property type="molecule type" value="Genomic_DNA"/>
</dbReference>
<dbReference type="AlphaFoldDB" id="A0A432VUS1"/>
<dbReference type="InterPro" id="IPR003538">
    <property type="entry name" value="TonB"/>
</dbReference>
<gene>
    <name evidence="7" type="ORF">CWE06_06530</name>
</gene>
<dbReference type="RefSeq" id="WP_126792367.1">
    <property type="nucleotide sequence ID" value="NZ_PIPI01000003.1"/>
</dbReference>
<evidence type="ECO:0000256" key="3">
    <source>
        <dbReference type="ARBA" id="ARBA00022989"/>
    </source>
</evidence>
<comment type="caution">
    <text evidence="5">Lacks conserved residue(s) required for the propagation of feature annotation.</text>
</comment>
<feature type="transmembrane region" description="Helical" evidence="5">
    <location>
        <begin position="86"/>
        <end position="108"/>
    </location>
</feature>
<evidence type="ECO:0000256" key="5">
    <source>
        <dbReference type="RuleBase" id="RU362123"/>
    </source>
</evidence>
<keyword evidence="2 5" id="KW-0812">Transmembrane</keyword>
<keyword evidence="5" id="KW-0997">Cell inner membrane</keyword>
<organism evidence="7 8">
    <name type="scientific">Aliidiomarina haloalkalitolerans</name>
    <dbReference type="NCBI Taxonomy" id="859059"/>
    <lineage>
        <taxon>Bacteria</taxon>
        <taxon>Pseudomonadati</taxon>
        <taxon>Pseudomonadota</taxon>
        <taxon>Gammaproteobacteria</taxon>
        <taxon>Alteromonadales</taxon>
        <taxon>Idiomarinaceae</taxon>
        <taxon>Aliidiomarina</taxon>
    </lineage>
</organism>
<evidence type="ECO:0000313" key="7">
    <source>
        <dbReference type="EMBL" id="RUO20277.1"/>
    </source>
</evidence>
<dbReference type="Proteomes" id="UP000288212">
    <property type="component" value="Unassembled WGS sequence"/>
</dbReference>
<dbReference type="NCBIfam" id="TIGR01352">
    <property type="entry name" value="tonB_Cterm"/>
    <property type="match status" value="1"/>
</dbReference>
<dbReference type="GO" id="GO:0031992">
    <property type="term" value="F:energy transducer activity"/>
    <property type="evidence" value="ECO:0007669"/>
    <property type="project" value="InterPro"/>
</dbReference>
<proteinExistence type="inferred from homology"/>
<dbReference type="PANTHER" id="PTHR34978">
    <property type="entry name" value="POSSIBLE SENSOR-TRANSDUCER PROTEIN BLAR"/>
    <property type="match status" value="1"/>
</dbReference>
<dbReference type="GO" id="GO:0055085">
    <property type="term" value="P:transmembrane transport"/>
    <property type="evidence" value="ECO:0007669"/>
    <property type="project" value="InterPro"/>
</dbReference>
<name>A0A432VUS1_9GAMM</name>
<keyword evidence="3 5" id="KW-1133">Transmembrane helix</keyword>